<protein>
    <submittedName>
        <fullName evidence="2">Uncharacterized protein</fullName>
    </submittedName>
</protein>
<feature type="compositionally biased region" description="Polar residues" evidence="1">
    <location>
        <begin position="1"/>
        <end position="13"/>
    </location>
</feature>
<dbReference type="EMBL" id="JAAAID010000040">
    <property type="protein sequence ID" value="KAG0023846.1"/>
    <property type="molecule type" value="Genomic_DNA"/>
</dbReference>
<evidence type="ECO:0000313" key="3">
    <source>
        <dbReference type="Proteomes" id="UP000703661"/>
    </source>
</evidence>
<accession>A0A9P6N545</accession>
<feature type="region of interest" description="Disordered" evidence="1">
    <location>
        <begin position="1"/>
        <end position="47"/>
    </location>
</feature>
<comment type="caution">
    <text evidence="2">The sequence shown here is derived from an EMBL/GenBank/DDBJ whole genome shotgun (WGS) entry which is preliminary data.</text>
</comment>
<dbReference type="AlphaFoldDB" id="A0A9P6N545"/>
<organism evidence="2 3">
    <name type="scientific">Entomortierella chlamydospora</name>
    <dbReference type="NCBI Taxonomy" id="101097"/>
    <lineage>
        <taxon>Eukaryota</taxon>
        <taxon>Fungi</taxon>
        <taxon>Fungi incertae sedis</taxon>
        <taxon>Mucoromycota</taxon>
        <taxon>Mortierellomycotina</taxon>
        <taxon>Mortierellomycetes</taxon>
        <taxon>Mortierellales</taxon>
        <taxon>Mortierellaceae</taxon>
        <taxon>Entomortierella</taxon>
    </lineage>
</organism>
<evidence type="ECO:0000313" key="2">
    <source>
        <dbReference type="EMBL" id="KAG0023846.1"/>
    </source>
</evidence>
<evidence type="ECO:0000256" key="1">
    <source>
        <dbReference type="SAM" id="MobiDB-lite"/>
    </source>
</evidence>
<name>A0A9P6N545_9FUNG</name>
<proteinExistence type="predicted"/>
<gene>
    <name evidence="2" type="ORF">BGZ80_007720</name>
</gene>
<sequence>MSQDDSPVTSVGHGSSPDAGQDNAPAAGLNGTLDHRRDDDPENDVYNNTVSVLPITAIPRLQRDLDRVENDDLKNDVNDVSAIPIGSSICDGTESQPSILVDVTQKYLIEHVQMLEGDIDRLRRRVRSMERILNDHGTALSNIRKTIEVGKARKGNEERKKKKVRIE</sequence>
<keyword evidence="3" id="KW-1185">Reference proteome</keyword>
<reference evidence="2" key="1">
    <citation type="journal article" date="2020" name="Fungal Divers.">
        <title>Resolving the Mortierellaceae phylogeny through synthesis of multi-gene phylogenetics and phylogenomics.</title>
        <authorList>
            <person name="Vandepol N."/>
            <person name="Liber J."/>
            <person name="Desiro A."/>
            <person name="Na H."/>
            <person name="Kennedy M."/>
            <person name="Barry K."/>
            <person name="Grigoriev I.V."/>
            <person name="Miller A.N."/>
            <person name="O'Donnell K."/>
            <person name="Stajich J.E."/>
            <person name="Bonito G."/>
        </authorList>
    </citation>
    <scope>NUCLEOTIDE SEQUENCE</scope>
    <source>
        <strain evidence="2">NRRL 2769</strain>
    </source>
</reference>
<dbReference type="Proteomes" id="UP000703661">
    <property type="component" value="Unassembled WGS sequence"/>
</dbReference>